<dbReference type="CDD" id="cd01174">
    <property type="entry name" value="ribokinase"/>
    <property type="match status" value="1"/>
</dbReference>
<feature type="binding site" evidence="10">
    <location>
        <position position="254"/>
    </location>
    <ligand>
        <name>K(+)</name>
        <dbReference type="ChEBI" id="CHEBI:29103"/>
    </ligand>
</feature>
<feature type="binding site" evidence="10">
    <location>
        <position position="260"/>
    </location>
    <ligand>
        <name>substrate</name>
    </ligand>
</feature>
<dbReference type="GO" id="GO:0005634">
    <property type="term" value="C:nucleus"/>
    <property type="evidence" value="ECO:0007669"/>
    <property type="project" value="UniProtKB-SubCell"/>
</dbReference>
<evidence type="ECO:0000256" key="6">
    <source>
        <dbReference type="ARBA" id="ARBA00022840"/>
    </source>
</evidence>
<feature type="binding site" evidence="10">
    <location>
        <position position="297"/>
    </location>
    <ligand>
        <name>K(+)</name>
        <dbReference type="ChEBI" id="CHEBI:29103"/>
    </ligand>
</feature>
<dbReference type="Proteomes" id="UP000030746">
    <property type="component" value="Unassembled WGS sequence"/>
</dbReference>
<feature type="binding site" evidence="10">
    <location>
        <position position="145"/>
    </location>
    <ligand>
        <name>substrate</name>
    </ligand>
</feature>
<comment type="function">
    <text evidence="10">Catalyzes the phosphorylation of ribose at O-5 in a reaction requiring ATP and magnesium. The resulting D-ribose-5-phosphate can then be used either for sythesis of nucleotides, histidine, and tryptophan, or as a component of the pentose phosphate pathway.</text>
</comment>
<name>V4B502_LOTGI</name>
<feature type="domain" description="Carbohydrate kinase PfkB" evidence="12">
    <location>
        <begin position="8"/>
        <end position="304"/>
    </location>
</feature>
<organism evidence="13 14">
    <name type="scientific">Lottia gigantea</name>
    <name type="common">Giant owl limpet</name>
    <dbReference type="NCBI Taxonomy" id="225164"/>
    <lineage>
        <taxon>Eukaryota</taxon>
        <taxon>Metazoa</taxon>
        <taxon>Spiralia</taxon>
        <taxon>Lophotrochozoa</taxon>
        <taxon>Mollusca</taxon>
        <taxon>Gastropoda</taxon>
        <taxon>Patellogastropoda</taxon>
        <taxon>Lottioidea</taxon>
        <taxon>Lottiidae</taxon>
        <taxon>Lottia</taxon>
    </lineage>
</organism>
<evidence type="ECO:0000256" key="1">
    <source>
        <dbReference type="ARBA" id="ARBA00022490"/>
    </source>
</evidence>
<comment type="cofactor">
    <cofactor evidence="10">
        <name>Mg(2+)</name>
        <dbReference type="ChEBI" id="CHEBI:18420"/>
    </cofactor>
    <text evidence="10">Requires a divalent cation, most likely magnesium in vivo, as an electrophilic catalyst to aid phosphoryl group transfer. It is the chelate of the metal and the nucleotide that is the actual substrate.</text>
</comment>
<sequence length="313" mass="33482">MASHEKLDIVVVGSCIMDLISYSERQPKPGETIKGSKFMTGFGGKGANQCFMAAKLGAKCLMVSKVGKDDFGNSYIRNYQEHGMSTEYVQQTSEASTAIAAITVSQDGQNCIIIVTGALDLLSESDVLQAESCIKNCKVMLCQLEIDQNVSLFAMKLAKKHGVKTIFNSAPAQCNINPEFFTVCDIFCANETEAEILTGLSVKSLEEGKIAVKALLDQGCNTVILTLGEQGSLFATKDSPTVVHVPITKVKAVDTTGAGDAYLGSLAYYIALMPELPLLEAIKRASAIAGLSVQSPGTQSSFPKREQLPNNLF</sequence>
<feature type="binding site" evidence="10">
    <location>
        <position position="295"/>
    </location>
    <ligand>
        <name>K(+)</name>
        <dbReference type="ChEBI" id="CHEBI:29103"/>
    </ligand>
</feature>
<feature type="binding site" evidence="10">
    <location>
        <begin position="259"/>
        <end position="260"/>
    </location>
    <ligand>
        <name>ATP</name>
        <dbReference type="ChEBI" id="CHEBI:30616"/>
    </ligand>
</feature>
<keyword evidence="8 10" id="KW-0630">Potassium</keyword>
<evidence type="ECO:0000256" key="4">
    <source>
        <dbReference type="ARBA" id="ARBA00022741"/>
    </source>
</evidence>
<gene>
    <name evidence="13" type="ORF">LOTGIDRAFT_197206</name>
</gene>
<comment type="activity regulation">
    <text evidence="10">Activated by a monovalent cation that binds near, but not in, the active site. The most likely occupant of the site in vivo is potassium. Ion binding induces a conformational change that may alter substrate affinity.</text>
</comment>
<evidence type="ECO:0000256" key="7">
    <source>
        <dbReference type="ARBA" id="ARBA00022842"/>
    </source>
</evidence>
<keyword evidence="6 10" id="KW-0067">ATP-binding</keyword>
<comment type="subunit">
    <text evidence="10">Homodimer.</text>
</comment>
<feature type="binding site" evidence="10">
    <location>
        <begin position="226"/>
        <end position="231"/>
    </location>
    <ligand>
        <name>ATP</name>
        <dbReference type="ChEBI" id="CHEBI:30616"/>
    </ligand>
</feature>
<keyword evidence="2 10" id="KW-0808">Transferase</keyword>
<evidence type="ECO:0000313" key="14">
    <source>
        <dbReference type="Proteomes" id="UP000030746"/>
    </source>
</evidence>
<proteinExistence type="inferred from homology"/>
<dbReference type="InterPro" id="IPR002139">
    <property type="entry name" value="Ribo/fructo_kinase"/>
</dbReference>
<keyword evidence="14" id="KW-1185">Reference proteome</keyword>
<accession>V4B502</accession>
<dbReference type="NCBIfam" id="TIGR02152">
    <property type="entry name" value="D_ribokin_bact"/>
    <property type="match status" value="1"/>
</dbReference>
<dbReference type="Gene3D" id="3.40.1190.20">
    <property type="match status" value="1"/>
</dbReference>
<dbReference type="PANTHER" id="PTHR10584:SF166">
    <property type="entry name" value="RIBOKINASE"/>
    <property type="match status" value="1"/>
</dbReference>
<dbReference type="OMA" id="DIVLIQQ"/>
<evidence type="ECO:0000256" key="9">
    <source>
        <dbReference type="ARBA" id="ARBA00023277"/>
    </source>
</evidence>
<dbReference type="InterPro" id="IPR011877">
    <property type="entry name" value="Ribokinase"/>
</dbReference>
<keyword evidence="5 10" id="KW-0418">Kinase</keyword>
<dbReference type="GO" id="GO:0019303">
    <property type="term" value="P:D-ribose catabolic process"/>
    <property type="evidence" value="ECO:0007669"/>
    <property type="project" value="UniProtKB-UniRule"/>
</dbReference>
<keyword evidence="9 10" id="KW-0119">Carbohydrate metabolism</keyword>
<dbReference type="InterPro" id="IPR011611">
    <property type="entry name" value="PfkB_dom"/>
</dbReference>
<dbReference type="GO" id="GO:0005524">
    <property type="term" value="F:ATP binding"/>
    <property type="evidence" value="ECO:0007669"/>
    <property type="project" value="UniProtKB-UniRule"/>
</dbReference>
<keyword evidence="7 10" id="KW-0460">Magnesium</keyword>
<feature type="region of interest" description="Disordered" evidence="11">
    <location>
        <begin position="294"/>
        <end position="313"/>
    </location>
</feature>
<dbReference type="UniPathway" id="UPA00916">
    <property type="reaction ID" value="UER00889"/>
</dbReference>
<evidence type="ECO:0000256" key="2">
    <source>
        <dbReference type="ARBA" id="ARBA00022679"/>
    </source>
</evidence>
<evidence type="ECO:0000256" key="11">
    <source>
        <dbReference type="SAM" id="MobiDB-lite"/>
    </source>
</evidence>
<protein>
    <recommendedName>
        <fullName evidence="10">Ribokinase</fullName>
        <shortName evidence="10">RK</shortName>
        <ecNumber evidence="10">2.7.1.15</ecNumber>
    </recommendedName>
</protein>
<dbReference type="GeneID" id="20245235"/>
<comment type="catalytic activity">
    <reaction evidence="10">
        <text>D-ribose + ATP = D-ribose 5-phosphate + ADP + H(+)</text>
        <dbReference type="Rhea" id="RHEA:13697"/>
        <dbReference type="ChEBI" id="CHEBI:15378"/>
        <dbReference type="ChEBI" id="CHEBI:30616"/>
        <dbReference type="ChEBI" id="CHEBI:47013"/>
        <dbReference type="ChEBI" id="CHEBI:78346"/>
        <dbReference type="ChEBI" id="CHEBI:456216"/>
        <dbReference type="EC" id="2.7.1.15"/>
    </reaction>
</comment>
<dbReference type="GO" id="GO:0046872">
    <property type="term" value="F:metal ion binding"/>
    <property type="evidence" value="ECO:0007669"/>
    <property type="project" value="UniProtKB-KW"/>
</dbReference>
<keyword evidence="1 10" id="KW-0963">Cytoplasm</keyword>
<comment type="subcellular location">
    <subcellularLocation>
        <location evidence="10">Cytoplasm</location>
    </subcellularLocation>
    <subcellularLocation>
        <location evidence="10">Nucleus</location>
    </subcellularLocation>
</comment>
<dbReference type="HOGENOM" id="CLU_027634_2_3_1"/>
<dbReference type="CTD" id="20245235"/>
<dbReference type="FunFam" id="3.40.1190.20:FF:000010">
    <property type="entry name" value="Ribokinase"/>
    <property type="match status" value="1"/>
</dbReference>
<dbReference type="AlphaFoldDB" id="V4B502"/>
<dbReference type="OrthoDB" id="415590at2759"/>
<feature type="binding site" evidence="10">
    <location>
        <position position="256"/>
    </location>
    <ligand>
        <name>K(+)</name>
        <dbReference type="ChEBI" id="CHEBI:29103"/>
    </ligand>
</feature>
<dbReference type="STRING" id="225164.V4B502"/>
<dbReference type="PANTHER" id="PTHR10584">
    <property type="entry name" value="SUGAR KINASE"/>
    <property type="match status" value="1"/>
</dbReference>
<dbReference type="Pfam" id="PF00294">
    <property type="entry name" value="PfkB"/>
    <property type="match status" value="1"/>
</dbReference>
<keyword evidence="3 10" id="KW-0479">Metal-binding</keyword>
<evidence type="ECO:0000256" key="10">
    <source>
        <dbReference type="HAMAP-Rule" id="MF_03215"/>
    </source>
</evidence>
<feature type="binding site" evidence="10">
    <location>
        <begin position="16"/>
        <end position="18"/>
    </location>
    <ligand>
        <name>substrate</name>
    </ligand>
</feature>
<feature type="binding site" evidence="10">
    <location>
        <begin position="44"/>
        <end position="48"/>
    </location>
    <ligand>
        <name>substrate</name>
    </ligand>
</feature>
<feature type="binding site" evidence="10">
    <location>
        <position position="190"/>
    </location>
    <ligand>
        <name>ATP</name>
        <dbReference type="ChEBI" id="CHEBI:30616"/>
    </ligand>
</feature>
<comment type="similarity">
    <text evidence="10">Belongs to the carbohydrate kinase PfkB family. Ribokinase subfamily.</text>
</comment>
<feature type="active site" description="Proton acceptor" evidence="10">
    <location>
        <position position="260"/>
    </location>
</feature>
<dbReference type="RefSeq" id="XP_009065780.1">
    <property type="nucleotide sequence ID" value="XM_009067532.1"/>
</dbReference>
<dbReference type="GO" id="GO:0005829">
    <property type="term" value="C:cytosol"/>
    <property type="evidence" value="ECO:0007669"/>
    <property type="project" value="TreeGrafter"/>
</dbReference>
<evidence type="ECO:0000256" key="8">
    <source>
        <dbReference type="ARBA" id="ARBA00022958"/>
    </source>
</evidence>
<reference evidence="13 14" key="1">
    <citation type="journal article" date="2013" name="Nature">
        <title>Insights into bilaterian evolution from three spiralian genomes.</title>
        <authorList>
            <person name="Simakov O."/>
            <person name="Marletaz F."/>
            <person name="Cho S.J."/>
            <person name="Edsinger-Gonzales E."/>
            <person name="Havlak P."/>
            <person name="Hellsten U."/>
            <person name="Kuo D.H."/>
            <person name="Larsson T."/>
            <person name="Lv J."/>
            <person name="Arendt D."/>
            <person name="Savage R."/>
            <person name="Osoegawa K."/>
            <person name="de Jong P."/>
            <person name="Grimwood J."/>
            <person name="Chapman J.A."/>
            <person name="Shapiro H."/>
            <person name="Aerts A."/>
            <person name="Otillar R.P."/>
            <person name="Terry A.Y."/>
            <person name="Boore J.L."/>
            <person name="Grigoriev I.V."/>
            <person name="Lindberg D.R."/>
            <person name="Seaver E.C."/>
            <person name="Weisblat D.A."/>
            <person name="Putnam N.H."/>
            <person name="Rokhsar D.S."/>
        </authorList>
    </citation>
    <scope>NUCLEOTIDE SEQUENCE [LARGE SCALE GENOMIC DNA]</scope>
</reference>
<evidence type="ECO:0000313" key="13">
    <source>
        <dbReference type="EMBL" id="ESO83524.1"/>
    </source>
</evidence>
<comment type="caution">
    <text evidence="10">Lacks conserved residue(s) required for the propagation of feature annotation.</text>
</comment>
<dbReference type="GO" id="GO:0004747">
    <property type="term" value="F:ribokinase activity"/>
    <property type="evidence" value="ECO:0007669"/>
    <property type="project" value="UniProtKB-UniRule"/>
</dbReference>
<evidence type="ECO:0000256" key="5">
    <source>
        <dbReference type="ARBA" id="ARBA00022777"/>
    </source>
</evidence>
<keyword evidence="4 10" id="KW-0547">Nucleotide-binding</keyword>
<dbReference type="SUPFAM" id="SSF53613">
    <property type="entry name" value="Ribokinase-like"/>
    <property type="match status" value="1"/>
</dbReference>
<comment type="pathway">
    <text evidence="10">Carbohydrate metabolism; D-ribose degradation; D-ribose 5-phosphate from beta-D-ribopyranose: step 2/2.</text>
</comment>
<dbReference type="PRINTS" id="PR00990">
    <property type="entry name" value="RIBOKINASE"/>
</dbReference>
<dbReference type="KEGG" id="lgi:LOTGIDRAFT_197206"/>
<feature type="binding site" evidence="10">
    <location>
        <position position="292"/>
    </location>
    <ligand>
        <name>K(+)</name>
        <dbReference type="ChEBI" id="CHEBI:29103"/>
    </ligand>
</feature>
<feature type="binding site" evidence="10">
    <location>
        <position position="301"/>
    </location>
    <ligand>
        <name>K(+)</name>
        <dbReference type="ChEBI" id="CHEBI:29103"/>
    </ligand>
</feature>
<dbReference type="InterPro" id="IPR029056">
    <property type="entry name" value="Ribokinase-like"/>
</dbReference>
<dbReference type="HAMAP" id="MF_01987">
    <property type="entry name" value="Ribokinase"/>
    <property type="match status" value="1"/>
</dbReference>
<evidence type="ECO:0000256" key="3">
    <source>
        <dbReference type="ARBA" id="ARBA00022723"/>
    </source>
</evidence>
<evidence type="ECO:0000259" key="12">
    <source>
        <dbReference type="Pfam" id="PF00294"/>
    </source>
</evidence>
<dbReference type="EMBL" id="KB203660">
    <property type="protein sequence ID" value="ESO83524.1"/>
    <property type="molecule type" value="Genomic_DNA"/>
</dbReference>
<dbReference type="EC" id="2.7.1.15" evidence="10"/>
<keyword evidence="10" id="KW-0539">Nucleus</keyword>